<dbReference type="EMBL" id="LGRX02003020">
    <property type="protein sequence ID" value="KAK3283106.1"/>
    <property type="molecule type" value="Genomic_DNA"/>
</dbReference>
<gene>
    <name evidence="2" type="ORF">CYMTET_9184</name>
</gene>
<feature type="region of interest" description="Disordered" evidence="1">
    <location>
        <begin position="102"/>
        <end position="135"/>
    </location>
</feature>
<organism evidence="2 3">
    <name type="scientific">Cymbomonas tetramitiformis</name>
    <dbReference type="NCBI Taxonomy" id="36881"/>
    <lineage>
        <taxon>Eukaryota</taxon>
        <taxon>Viridiplantae</taxon>
        <taxon>Chlorophyta</taxon>
        <taxon>Pyramimonadophyceae</taxon>
        <taxon>Pyramimonadales</taxon>
        <taxon>Pyramimonadaceae</taxon>
        <taxon>Cymbomonas</taxon>
    </lineage>
</organism>
<accession>A0AAE0GS68</accession>
<name>A0AAE0GS68_9CHLO</name>
<evidence type="ECO:0000313" key="3">
    <source>
        <dbReference type="Proteomes" id="UP001190700"/>
    </source>
</evidence>
<dbReference type="AlphaFoldDB" id="A0AAE0GS68"/>
<dbReference type="Proteomes" id="UP001190700">
    <property type="component" value="Unassembled WGS sequence"/>
</dbReference>
<evidence type="ECO:0000313" key="2">
    <source>
        <dbReference type="EMBL" id="KAK3283106.1"/>
    </source>
</evidence>
<reference evidence="2 3" key="1">
    <citation type="journal article" date="2015" name="Genome Biol. Evol.">
        <title>Comparative Genomics of a Bacterivorous Green Alga Reveals Evolutionary Causalities and Consequences of Phago-Mixotrophic Mode of Nutrition.</title>
        <authorList>
            <person name="Burns J.A."/>
            <person name="Paasch A."/>
            <person name="Narechania A."/>
            <person name="Kim E."/>
        </authorList>
    </citation>
    <scope>NUCLEOTIDE SEQUENCE [LARGE SCALE GENOMIC DNA]</scope>
    <source>
        <strain evidence="2 3">PLY_AMNH</strain>
    </source>
</reference>
<evidence type="ECO:0000256" key="1">
    <source>
        <dbReference type="SAM" id="MobiDB-lite"/>
    </source>
</evidence>
<comment type="caution">
    <text evidence="2">The sequence shown here is derived from an EMBL/GenBank/DDBJ whole genome shotgun (WGS) entry which is preliminary data.</text>
</comment>
<sequence length="200" mass="21787">MQRTSADLELKHERSIRAALDKQRPDTPRRTSSKSRDTSAKSKSTSVSKSKSRSRTSKRDKLTDSELSSGSGDSADELQAQLQAAQVEIAGLRKAATAAVVAATGSKKATARKRVFREGARGGRGRARSGGRGRCAAPMVEDLVEEEEAEDEEEEDRSWVYPVTTTPADVNEKFKSVPGIKRLEDVLRALNELPAGWDDT</sequence>
<feature type="region of interest" description="Disordered" evidence="1">
    <location>
        <begin position="1"/>
        <end position="75"/>
    </location>
</feature>
<protein>
    <submittedName>
        <fullName evidence="2">Uncharacterized protein</fullName>
    </submittedName>
</protein>
<proteinExistence type="predicted"/>
<feature type="compositionally biased region" description="Basic and acidic residues" evidence="1">
    <location>
        <begin position="1"/>
        <end position="40"/>
    </location>
</feature>
<keyword evidence="3" id="KW-1185">Reference proteome</keyword>